<evidence type="ECO:0000259" key="2">
    <source>
        <dbReference type="Pfam" id="PF01266"/>
    </source>
</evidence>
<dbReference type="PANTHER" id="PTHR13847:SF281">
    <property type="entry name" value="FAD DEPENDENT OXIDOREDUCTASE DOMAIN-CONTAINING PROTEIN"/>
    <property type="match status" value="1"/>
</dbReference>
<proteinExistence type="predicted"/>
<keyword evidence="4" id="KW-1185">Reference proteome</keyword>
<gene>
    <name evidence="3" type="ORF">GCM10011360_34670</name>
</gene>
<dbReference type="PANTHER" id="PTHR13847">
    <property type="entry name" value="SARCOSINE DEHYDROGENASE-RELATED"/>
    <property type="match status" value="1"/>
</dbReference>
<dbReference type="SUPFAM" id="SSF51905">
    <property type="entry name" value="FAD/NAD(P)-binding domain"/>
    <property type="match status" value="1"/>
</dbReference>
<keyword evidence="1" id="KW-0560">Oxidoreductase</keyword>
<dbReference type="Pfam" id="PF01266">
    <property type="entry name" value="DAO"/>
    <property type="match status" value="1"/>
</dbReference>
<dbReference type="RefSeq" id="WP_188479074.1">
    <property type="nucleotide sequence ID" value="NZ_BMFJ01000002.1"/>
</dbReference>
<name>A0A917ADA5_9RHOB</name>
<sequence>MKHIYADYAYTRDPIAACHWAGAVPDSALECPSAKGTIRTDTVIVGAGFTGLNAALHLAEDGVDVTLLDAQFPAFGASGRNGGFCCLGGTRATDAELDRRGGAKEVRRAERAAIDHVSALLSRLEIDADRQDHGESIVAHSLAMARHLPAMAEEMGRDYDTEPTVINGADMAAHGMAGHWHGALSVPLGFSLHPRKYAIGLLRAAVSAGAKVHGLSPALRIDHSTRIRVTTPDAVVEADRLILATNGYTAEDIPAWIRGRTLPAQSSVLATRPLTPEELAAQGWTTHQMAYEDRRLLHYFHLTPDNVMVFGQRGGLIASVGNDTRALTRMKHDFARAFPHWAHVGTPSHWSGFVCLTASLTPYCGPIPTIPGAFAAFGYHGNGVAMGSYLGMLLADLSQGKPLRAPLPEAFRREPPRFPLGPLRRAWLAAEYGWARLTDRAA</sequence>
<dbReference type="InterPro" id="IPR036188">
    <property type="entry name" value="FAD/NAD-bd_sf"/>
</dbReference>
<dbReference type="InterPro" id="IPR006076">
    <property type="entry name" value="FAD-dep_OxRdtase"/>
</dbReference>
<dbReference type="GO" id="GO:0016491">
    <property type="term" value="F:oxidoreductase activity"/>
    <property type="evidence" value="ECO:0007669"/>
    <property type="project" value="UniProtKB-KW"/>
</dbReference>
<protein>
    <submittedName>
        <fullName evidence="3">Oxidoreductase</fullName>
    </submittedName>
</protein>
<dbReference type="AlphaFoldDB" id="A0A917ADA5"/>
<reference evidence="4" key="1">
    <citation type="journal article" date="2019" name="Int. J. Syst. Evol. Microbiol.">
        <title>The Global Catalogue of Microorganisms (GCM) 10K type strain sequencing project: providing services to taxonomists for standard genome sequencing and annotation.</title>
        <authorList>
            <consortium name="The Broad Institute Genomics Platform"/>
            <consortium name="The Broad Institute Genome Sequencing Center for Infectious Disease"/>
            <person name="Wu L."/>
            <person name="Ma J."/>
        </authorList>
    </citation>
    <scope>NUCLEOTIDE SEQUENCE [LARGE SCALE GENOMIC DNA]</scope>
    <source>
        <strain evidence="4">CGMCC 1.12664</strain>
    </source>
</reference>
<accession>A0A917ADA5</accession>
<evidence type="ECO:0000256" key="1">
    <source>
        <dbReference type="ARBA" id="ARBA00023002"/>
    </source>
</evidence>
<evidence type="ECO:0000313" key="4">
    <source>
        <dbReference type="Proteomes" id="UP000612855"/>
    </source>
</evidence>
<evidence type="ECO:0000313" key="3">
    <source>
        <dbReference type="EMBL" id="GGE44503.1"/>
    </source>
</evidence>
<dbReference type="GO" id="GO:0005737">
    <property type="term" value="C:cytoplasm"/>
    <property type="evidence" value="ECO:0007669"/>
    <property type="project" value="TreeGrafter"/>
</dbReference>
<organism evidence="3 4">
    <name type="scientific">Primorskyibacter flagellatus</name>
    <dbReference type="NCBI Taxonomy" id="1387277"/>
    <lineage>
        <taxon>Bacteria</taxon>
        <taxon>Pseudomonadati</taxon>
        <taxon>Pseudomonadota</taxon>
        <taxon>Alphaproteobacteria</taxon>
        <taxon>Rhodobacterales</taxon>
        <taxon>Roseobacteraceae</taxon>
        <taxon>Primorskyibacter</taxon>
    </lineage>
</organism>
<dbReference type="Proteomes" id="UP000612855">
    <property type="component" value="Unassembled WGS sequence"/>
</dbReference>
<dbReference type="Gene3D" id="3.30.9.10">
    <property type="entry name" value="D-Amino Acid Oxidase, subunit A, domain 2"/>
    <property type="match status" value="1"/>
</dbReference>
<comment type="caution">
    <text evidence="3">The sequence shown here is derived from an EMBL/GenBank/DDBJ whole genome shotgun (WGS) entry which is preliminary data.</text>
</comment>
<dbReference type="Gene3D" id="3.50.50.60">
    <property type="entry name" value="FAD/NAD(P)-binding domain"/>
    <property type="match status" value="1"/>
</dbReference>
<dbReference type="EMBL" id="BMFJ01000002">
    <property type="protein sequence ID" value="GGE44503.1"/>
    <property type="molecule type" value="Genomic_DNA"/>
</dbReference>
<feature type="domain" description="FAD dependent oxidoreductase" evidence="2">
    <location>
        <begin position="41"/>
        <end position="397"/>
    </location>
</feature>